<dbReference type="AlphaFoldDB" id="V5EF94"/>
<organism evidence="3 4">
    <name type="scientific">Kalmanozyma brasiliensis (strain GHG001)</name>
    <name type="common">Yeast</name>
    <name type="synonym">Pseudozyma brasiliensis</name>
    <dbReference type="NCBI Taxonomy" id="1365824"/>
    <lineage>
        <taxon>Eukaryota</taxon>
        <taxon>Fungi</taxon>
        <taxon>Dikarya</taxon>
        <taxon>Basidiomycota</taxon>
        <taxon>Ustilaginomycotina</taxon>
        <taxon>Ustilaginomycetes</taxon>
        <taxon>Ustilaginales</taxon>
        <taxon>Ustilaginaceae</taxon>
        <taxon>Kalmanozyma</taxon>
    </lineage>
</organism>
<sequence length="255" mass="28591">MSSTEIKAGKNCKICQKQVDTHSIGFDFTCRNCQHECRRVEPMYRELVAMHVKQQRENALAIKAIKDELAELKNSLSSRQTKASSTLKGLKDTIAEVASEVACLKQIKSKTESDERLKKLEKGMEQLKKDLQSLDQEVATVYAEQQDGAKWSGAIASAEVQEIQEQVDGMKDFQDRLKDAFIDLTGPEQKQVRKDEEQREKDAKELRNGVAEIQGFMKQMQMAFSMLPVVTPPATPQQTPTTTPQTVTGEGPKKA</sequence>
<protein>
    <submittedName>
        <fullName evidence="3">Uncharacterized protein</fullName>
    </submittedName>
</protein>
<evidence type="ECO:0000256" key="2">
    <source>
        <dbReference type="SAM" id="MobiDB-lite"/>
    </source>
</evidence>
<gene>
    <name evidence="3" type="ORF">PSEUBRA_SCAF12g01706</name>
</gene>
<keyword evidence="4" id="KW-1185">Reference proteome</keyword>
<evidence type="ECO:0000313" key="4">
    <source>
        <dbReference type="Proteomes" id="UP000019377"/>
    </source>
</evidence>
<keyword evidence="1" id="KW-0175">Coiled coil</keyword>
<feature type="region of interest" description="Disordered" evidence="2">
    <location>
        <begin position="230"/>
        <end position="255"/>
    </location>
</feature>
<feature type="compositionally biased region" description="Low complexity" evidence="2">
    <location>
        <begin position="236"/>
        <end position="248"/>
    </location>
</feature>
<evidence type="ECO:0000313" key="3">
    <source>
        <dbReference type="EMBL" id="EST09151.1"/>
    </source>
</evidence>
<dbReference type="EMBL" id="KI545854">
    <property type="protein sequence ID" value="EST09151.1"/>
    <property type="molecule type" value="Genomic_DNA"/>
</dbReference>
<accession>V5EF94</accession>
<reference evidence="4" key="1">
    <citation type="journal article" date="2013" name="Genome Announc.">
        <title>Draft genome sequence of Pseudozyma brasiliensis sp. nov. strain GHG001, a high producer of endo-1,4-xylanase isolated from an insect pest of sugarcane.</title>
        <authorList>
            <person name="Oliveira J.V.D.C."/>
            <person name="dos Santos R.A.C."/>
            <person name="Borges T.A."/>
            <person name="Riano-Pachon D.M."/>
            <person name="Goldman G.H."/>
        </authorList>
    </citation>
    <scope>NUCLEOTIDE SEQUENCE [LARGE SCALE GENOMIC DNA]</scope>
    <source>
        <strain evidence="4">GHG001</strain>
    </source>
</reference>
<proteinExistence type="predicted"/>
<evidence type="ECO:0000256" key="1">
    <source>
        <dbReference type="SAM" id="Coils"/>
    </source>
</evidence>
<dbReference type="Proteomes" id="UP000019377">
    <property type="component" value="Unassembled WGS sequence"/>
</dbReference>
<dbReference type="OrthoDB" id="2555894at2759"/>
<dbReference type="RefSeq" id="XP_016294140.1">
    <property type="nucleotide sequence ID" value="XM_016434362.1"/>
</dbReference>
<feature type="coiled-coil region" evidence="1">
    <location>
        <begin position="110"/>
        <end position="144"/>
    </location>
</feature>
<dbReference type="HOGENOM" id="CLU_1050222_0_0_1"/>
<dbReference type="GeneID" id="27416966"/>
<name>V5EF94_KALBG</name>